<comment type="subcellular location">
    <subcellularLocation>
        <location evidence="1">Cell membrane</location>
        <topology evidence="1">Multi-pass membrane protein</topology>
    </subcellularLocation>
</comment>
<evidence type="ECO:0000256" key="2">
    <source>
        <dbReference type="ARBA" id="ARBA00011006"/>
    </source>
</evidence>
<evidence type="ECO:0000256" key="1">
    <source>
        <dbReference type="ARBA" id="ARBA00004651"/>
    </source>
</evidence>
<evidence type="ECO:0000313" key="8">
    <source>
        <dbReference type="EMBL" id="OMH59787.1"/>
    </source>
</evidence>
<evidence type="ECO:0008006" key="10">
    <source>
        <dbReference type="Google" id="ProtNLM"/>
    </source>
</evidence>
<dbReference type="Pfam" id="PF04226">
    <property type="entry name" value="Transgly_assoc"/>
    <property type="match status" value="1"/>
</dbReference>
<dbReference type="EMBL" id="LWDQ01000001">
    <property type="protein sequence ID" value="OMH59787.1"/>
    <property type="molecule type" value="Genomic_DNA"/>
</dbReference>
<feature type="transmembrane region" description="Helical" evidence="7">
    <location>
        <begin position="47"/>
        <end position="70"/>
    </location>
</feature>
<dbReference type="PANTHER" id="PTHR33884:SF3">
    <property type="entry name" value="UPF0410 PROTEIN YMGE"/>
    <property type="match status" value="1"/>
</dbReference>
<accession>A0AA44LMU8</accession>
<gene>
    <name evidence="8" type="ORF">A4S10_01958</name>
</gene>
<feature type="transmembrane region" description="Helical" evidence="7">
    <location>
        <begin position="76"/>
        <end position="95"/>
    </location>
</feature>
<keyword evidence="4 7" id="KW-0812">Transmembrane</keyword>
<keyword evidence="5 7" id="KW-1133">Transmembrane helix</keyword>
<evidence type="ECO:0000313" key="9">
    <source>
        <dbReference type="Proteomes" id="UP000189452"/>
    </source>
</evidence>
<keyword evidence="6 7" id="KW-0472">Membrane</keyword>
<sequence>MDITATTEFSAMNLDGKTGIGWLGYIVIGGIAGWLASKIVKGGGSGILMNVVIGVVGAFGAGLVLNALGVDVNHGGYWFTFFVALGGAVVLLWIVGMVRKTSAKLLSAMQIECDCGGRRRVAA</sequence>
<comment type="similarity">
    <text evidence="2">Belongs to the UPF0410 family.</text>
</comment>
<evidence type="ECO:0000256" key="5">
    <source>
        <dbReference type="ARBA" id="ARBA00022989"/>
    </source>
</evidence>
<evidence type="ECO:0000256" key="7">
    <source>
        <dbReference type="SAM" id="Phobius"/>
    </source>
</evidence>
<proteinExistence type="inferred from homology"/>
<dbReference type="AlphaFoldDB" id="A0AA44LMU8"/>
<reference evidence="8 9" key="2">
    <citation type="submission" date="2017-02" db="EMBL/GenBank/DDBJ databases">
        <title>Protein polymorphisms may explain contrasting epidemiological fitness of two variants of a multidrug-resistant Mycobacterium tuberculosis strain.</title>
        <authorList>
            <person name="Bigi M.M."/>
            <person name="Lopez B."/>
            <person name="Blanco F.C."/>
            <person name="Sasiain M.C."/>
            <person name="De La Barrera S."/>
            <person name="Ritacco V."/>
            <person name="Bigi F."/>
            <person name="Soria M.A."/>
        </authorList>
    </citation>
    <scope>NUCLEOTIDE SEQUENCE [LARGE SCALE GENOMIC DNA]</scope>
    <source>
        <strain evidence="8 9">6548</strain>
    </source>
</reference>
<feature type="transmembrane region" description="Helical" evidence="7">
    <location>
        <begin position="20"/>
        <end position="40"/>
    </location>
</feature>
<dbReference type="Proteomes" id="UP000189452">
    <property type="component" value="Chromosome"/>
</dbReference>
<organism evidence="8 9">
    <name type="scientific">Mycobacterium tuberculosis</name>
    <dbReference type="NCBI Taxonomy" id="1773"/>
    <lineage>
        <taxon>Bacteria</taxon>
        <taxon>Bacillati</taxon>
        <taxon>Actinomycetota</taxon>
        <taxon>Actinomycetes</taxon>
        <taxon>Mycobacteriales</taxon>
        <taxon>Mycobacteriaceae</taxon>
        <taxon>Mycobacterium</taxon>
        <taxon>Mycobacterium tuberculosis complex</taxon>
    </lineage>
</organism>
<evidence type="ECO:0000256" key="6">
    <source>
        <dbReference type="ARBA" id="ARBA00023136"/>
    </source>
</evidence>
<evidence type="ECO:0000256" key="3">
    <source>
        <dbReference type="ARBA" id="ARBA00022475"/>
    </source>
</evidence>
<dbReference type="InterPro" id="IPR007341">
    <property type="entry name" value="Transgly_assoc"/>
</dbReference>
<name>A0AA44LMU8_MYCTX</name>
<evidence type="ECO:0000256" key="4">
    <source>
        <dbReference type="ARBA" id="ARBA00022692"/>
    </source>
</evidence>
<dbReference type="PANTHER" id="PTHR33884">
    <property type="entry name" value="UPF0410 PROTEIN YMGE"/>
    <property type="match status" value="1"/>
</dbReference>
<reference evidence="8 9" key="1">
    <citation type="submission" date="2016-04" db="EMBL/GenBank/DDBJ databases">
        <authorList>
            <person name="Bigi M."/>
            <person name="Bigi F."/>
            <person name="Soria M.A."/>
        </authorList>
    </citation>
    <scope>NUCLEOTIDE SEQUENCE [LARGE SCALE GENOMIC DNA]</scope>
    <source>
        <strain evidence="8 9">6548</strain>
    </source>
</reference>
<protein>
    <recommendedName>
        <fullName evidence="10">Transmembrane protein</fullName>
    </recommendedName>
</protein>
<dbReference type="GO" id="GO:0005886">
    <property type="term" value="C:plasma membrane"/>
    <property type="evidence" value="ECO:0007669"/>
    <property type="project" value="UniProtKB-SubCell"/>
</dbReference>
<comment type="caution">
    <text evidence="8">The sequence shown here is derived from an EMBL/GenBank/DDBJ whole genome shotgun (WGS) entry which is preliminary data.</text>
</comment>
<keyword evidence="3" id="KW-1003">Cell membrane</keyword>